<gene>
    <name evidence="2" type="ORF">EDM56_09990</name>
</gene>
<dbReference type="Proteomes" id="UP000271031">
    <property type="component" value="Unassembled WGS sequence"/>
</dbReference>
<evidence type="ECO:0000256" key="1">
    <source>
        <dbReference type="SAM" id="Phobius"/>
    </source>
</evidence>
<keyword evidence="1" id="KW-1133">Transmembrane helix</keyword>
<protein>
    <recommendedName>
        <fullName evidence="4">DUF3955 domain-containing protein</fullName>
    </recommendedName>
</protein>
<evidence type="ECO:0000313" key="3">
    <source>
        <dbReference type="Proteomes" id="UP000271031"/>
    </source>
</evidence>
<accession>A0A3M8DN67</accession>
<proteinExistence type="predicted"/>
<organism evidence="2 3">
    <name type="scientific">Brevibacillus fluminis</name>
    <dbReference type="NCBI Taxonomy" id="511487"/>
    <lineage>
        <taxon>Bacteria</taxon>
        <taxon>Bacillati</taxon>
        <taxon>Bacillota</taxon>
        <taxon>Bacilli</taxon>
        <taxon>Bacillales</taxon>
        <taxon>Paenibacillaceae</taxon>
        <taxon>Brevibacillus</taxon>
    </lineage>
</organism>
<dbReference type="AlphaFoldDB" id="A0A3M8DN67"/>
<keyword evidence="1" id="KW-0472">Membrane</keyword>
<keyword evidence="3" id="KW-1185">Reference proteome</keyword>
<evidence type="ECO:0000313" key="2">
    <source>
        <dbReference type="EMBL" id="RNB89516.1"/>
    </source>
</evidence>
<keyword evidence="1" id="KW-0812">Transmembrane</keyword>
<comment type="caution">
    <text evidence="2">The sequence shown here is derived from an EMBL/GenBank/DDBJ whole genome shotgun (WGS) entry which is preliminary data.</text>
</comment>
<name>A0A3M8DN67_9BACL</name>
<feature type="transmembrane region" description="Helical" evidence="1">
    <location>
        <begin position="41"/>
        <end position="61"/>
    </location>
</feature>
<evidence type="ECO:0008006" key="4">
    <source>
        <dbReference type="Google" id="ProtNLM"/>
    </source>
</evidence>
<dbReference type="EMBL" id="RHHQ01000008">
    <property type="protein sequence ID" value="RNB89516.1"/>
    <property type="molecule type" value="Genomic_DNA"/>
</dbReference>
<reference evidence="2 3" key="1">
    <citation type="submission" date="2018-10" db="EMBL/GenBank/DDBJ databases">
        <title>Phylogenomics of Brevibacillus.</title>
        <authorList>
            <person name="Dunlap C."/>
        </authorList>
    </citation>
    <scope>NUCLEOTIDE SEQUENCE [LARGE SCALE GENOMIC DNA]</scope>
    <source>
        <strain evidence="2 3">JCM 15716</strain>
    </source>
</reference>
<sequence>MKDKTLTLFVCLATLGTLYFLGFLMKTDILTIITFHRDGSTFSFVGAFIWVLFSVFVFYFIELYKKRRK</sequence>